<dbReference type="OrthoDB" id="6213632at2"/>
<dbReference type="GO" id="GO:0003677">
    <property type="term" value="F:DNA binding"/>
    <property type="evidence" value="ECO:0007669"/>
    <property type="project" value="InterPro"/>
</dbReference>
<dbReference type="KEGG" id="smai:EXU30_04605"/>
<dbReference type="PROSITE" id="PS51063">
    <property type="entry name" value="HTH_CRP_2"/>
    <property type="match status" value="1"/>
</dbReference>
<dbReference type="Proteomes" id="UP000291106">
    <property type="component" value="Chromosome"/>
</dbReference>
<dbReference type="InterPro" id="IPR014710">
    <property type="entry name" value="RmlC-like_jellyroll"/>
</dbReference>
<dbReference type="SUPFAM" id="SSF46785">
    <property type="entry name" value="Winged helix' DNA-binding domain"/>
    <property type="match status" value="1"/>
</dbReference>
<keyword evidence="3" id="KW-1185">Reference proteome</keyword>
<feature type="domain" description="HTH crp-type" evidence="1">
    <location>
        <begin position="159"/>
        <end position="230"/>
    </location>
</feature>
<dbReference type="SMART" id="SM00419">
    <property type="entry name" value="HTH_CRP"/>
    <property type="match status" value="1"/>
</dbReference>
<accession>A0A411PF81</accession>
<sequence length="249" mass="28329">MSLSKPYTIDEINWPCKMDSNVQQKLLEASQPYQGIDVLNKMFDDPTFRGLLYCTKGISTMSNTRLDGQLLVSLVVGKGDWAGVNRIDDGLALTPVKTALASLKANIAVNEVQDSEFLYIPEKAIVELMQQDSSVYQFLFYLAKRMTNKLMQSSHISFFKPESKVIFYLTEMMRKVETPAGVKPSLSITQQLLSEIINVSRPRTNETLKALVNEGLIAIDRGRITLLDLPGLHQRIQSNEFEYYWHEKR</sequence>
<name>A0A411PF81_9GAMM</name>
<evidence type="ECO:0000313" key="2">
    <source>
        <dbReference type="EMBL" id="QBF82062.1"/>
    </source>
</evidence>
<organism evidence="2 3">
    <name type="scientific">Shewanella maritima</name>
    <dbReference type="NCBI Taxonomy" id="2520507"/>
    <lineage>
        <taxon>Bacteria</taxon>
        <taxon>Pseudomonadati</taxon>
        <taxon>Pseudomonadota</taxon>
        <taxon>Gammaproteobacteria</taxon>
        <taxon>Alteromonadales</taxon>
        <taxon>Shewanellaceae</taxon>
        <taxon>Shewanella</taxon>
    </lineage>
</organism>
<dbReference type="Gene3D" id="2.60.120.10">
    <property type="entry name" value="Jelly Rolls"/>
    <property type="match status" value="1"/>
</dbReference>
<dbReference type="Pfam" id="PF13545">
    <property type="entry name" value="HTH_Crp_2"/>
    <property type="match status" value="1"/>
</dbReference>
<dbReference type="InterPro" id="IPR012318">
    <property type="entry name" value="HTH_CRP"/>
</dbReference>
<dbReference type="EMBL" id="CP036200">
    <property type="protein sequence ID" value="QBF82062.1"/>
    <property type="molecule type" value="Genomic_DNA"/>
</dbReference>
<dbReference type="InterPro" id="IPR036390">
    <property type="entry name" value="WH_DNA-bd_sf"/>
</dbReference>
<proteinExistence type="predicted"/>
<reference evidence="2 3" key="1">
    <citation type="submission" date="2019-02" db="EMBL/GenBank/DDBJ databases">
        <title>Shewanella sp. D4-2 isolated from Dokdo Island.</title>
        <authorList>
            <person name="Baek K."/>
        </authorList>
    </citation>
    <scope>NUCLEOTIDE SEQUENCE [LARGE SCALE GENOMIC DNA]</scope>
    <source>
        <strain evidence="2 3">D4-2</strain>
    </source>
</reference>
<gene>
    <name evidence="2" type="ORF">EXU30_04605</name>
</gene>
<protein>
    <submittedName>
        <fullName evidence="2">Crp/Fnr family transcriptional regulator</fullName>
    </submittedName>
</protein>
<dbReference type="GO" id="GO:0006355">
    <property type="term" value="P:regulation of DNA-templated transcription"/>
    <property type="evidence" value="ECO:0007669"/>
    <property type="project" value="InterPro"/>
</dbReference>
<dbReference type="AlphaFoldDB" id="A0A411PF81"/>
<evidence type="ECO:0000259" key="1">
    <source>
        <dbReference type="PROSITE" id="PS51063"/>
    </source>
</evidence>
<evidence type="ECO:0000313" key="3">
    <source>
        <dbReference type="Proteomes" id="UP000291106"/>
    </source>
</evidence>